<sequence>MDHADFDLWDTANQRFVSRSTETYSKMGYVTSLFARKVVAAAGDAVDGAELLRSAGVDPDSSWDPKVMLPDGTYYDLLERIATLIDVTDLPLRTGASMRLDEYGALGLAFKAATTLGGSYARVERYARLWTSVVEYELRPVPMGTLFILHRAGERRLGLRLSNEATLASAISLARQVSPVPVTPLQVFLRHGVPGSFAAHEAWFGCPVRFDAKLDAILFSPETLAQPNILGDEGISKYLVSHLDAELNEIAEDVTLVSRARDTIAQALNEGSPRMKDIARYLGVSARSFHRRLSEHGVSFHTLTEETRRDLAVGLLRDKRHSLAEIAFLTGFAEQSSFTRAFKRWVGQTPASYRRGHADL</sequence>
<evidence type="ECO:0000256" key="3">
    <source>
        <dbReference type="ARBA" id="ARBA00023163"/>
    </source>
</evidence>
<evidence type="ECO:0000256" key="2">
    <source>
        <dbReference type="ARBA" id="ARBA00023125"/>
    </source>
</evidence>
<keyword evidence="1" id="KW-0805">Transcription regulation</keyword>
<gene>
    <name evidence="5" type="ORF">FP2506_17179</name>
</gene>
<evidence type="ECO:0000313" key="5">
    <source>
        <dbReference type="EMBL" id="EAU42187.1"/>
    </source>
</evidence>
<dbReference type="SMART" id="SM00342">
    <property type="entry name" value="HTH_ARAC"/>
    <property type="match status" value="1"/>
</dbReference>
<organism evidence="5 6">
    <name type="scientific">Fulvimarina pelagi HTCC2506</name>
    <dbReference type="NCBI Taxonomy" id="314231"/>
    <lineage>
        <taxon>Bacteria</taxon>
        <taxon>Pseudomonadati</taxon>
        <taxon>Pseudomonadota</taxon>
        <taxon>Alphaproteobacteria</taxon>
        <taxon>Hyphomicrobiales</taxon>
        <taxon>Aurantimonadaceae</taxon>
        <taxon>Fulvimarina</taxon>
    </lineage>
</organism>
<dbReference type="GO" id="GO:0005829">
    <property type="term" value="C:cytosol"/>
    <property type="evidence" value="ECO:0007669"/>
    <property type="project" value="TreeGrafter"/>
</dbReference>
<dbReference type="PROSITE" id="PS01124">
    <property type="entry name" value="HTH_ARAC_FAMILY_2"/>
    <property type="match status" value="1"/>
</dbReference>
<keyword evidence="3" id="KW-0804">Transcription</keyword>
<keyword evidence="2" id="KW-0238">DNA-binding</keyword>
<dbReference type="EMBL" id="AATP01000002">
    <property type="protein sequence ID" value="EAU42187.1"/>
    <property type="molecule type" value="Genomic_DNA"/>
</dbReference>
<dbReference type="InterPro" id="IPR020449">
    <property type="entry name" value="Tscrpt_reg_AraC-type_HTH"/>
</dbReference>
<dbReference type="Pfam" id="PF12833">
    <property type="entry name" value="HTH_18"/>
    <property type="match status" value="1"/>
</dbReference>
<dbReference type="InterPro" id="IPR032687">
    <property type="entry name" value="AraC-type_N"/>
</dbReference>
<accession>Q0G2J4</accession>
<dbReference type="Gene3D" id="1.10.10.60">
    <property type="entry name" value="Homeodomain-like"/>
    <property type="match status" value="1"/>
</dbReference>
<evidence type="ECO:0000256" key="1">
    <source>
        <dbReference type="ARBA" id="ARBA00023015"/>
    </source>
</evidence>
<dbReference type="Pfam" id="PF12625">
    <property type="entry name" value="Arabinose_bd"/>
    <property type="match status" value="1"/>
</dbReference>
<comment type="caution">
    <text evidence="5">The sequence shown here is derived from an EMBL/GenBank/DDBJ whole genome shotgun (WGS) entry which is preliminary data.</text>
</comment>
<dbReference type="GO" id="GO:0003700">
    <property type="term" value="F:DNA-binding transcription factor activity"/>
    <property type="evidence" value="ECO:0007669"/>
    <property type="project" value="InterPro"/>
</dbReference>
<dbReference type="PANTHER" id="PTHR47894:SF1">
    <property type="entry name" value="HTH-TYPE TRANSCRIPTIONAL REGULATOR VQSM"/>
    <property type="match status" value="1"/>
</dbReference>
<evidence type="ECO:0000259" key="4">
    <source>
        <dbReference type="PROSITE" id="PS01124"/>
    </source>
</evidence>
<dbReference type="PANTHER" id="PTHR47894">
    <property type="entry name" value="HTH-TYPE TRANSCRIPTIONAL REGULATOR GADX"/>
    <property type="match status" value="1"/>
</dbReference>
<evidence type="ECO:0000313" key="6">
    <source>
        <dbReference type="Proteomes" id="UP000004310"/>
    </source>
</evidence>
<feature type="domain" description="HTH araC/xylS-type" evidence="4">
    <location>
        <begin position="258"/>
        <end position="356"/>
    </location>
</feature>
<dbReference type="InterPro" id="IPR009057">
    <property type="entry name" value="Homeodomain-like_sf"/>
</dbReference>
<proteinExistence type="predicted"/>
<dbReference type="Proteomes" id="UP000004310">
    <property type="component" value="Unassembled WGS sequence"/>
</dbReference>
<dbReference type="AlphaFoldDB" id="Q0G2J4"/>
<dbReference type="eggNOG" id="COG2207">
    <property type="taxonomic scope" value="Bacteria"/>
</dbReference>
<name>Q0G2J4_9HYPH</name>
<dbReference type="InterPro" id="IPR018060">
    <property type="entry name" value="HTH_AraC"/>
</dbReference>
<dbReference type="HOGENOM" id="CLU_047522_1_3_5"/>
<dbReference type="PRINTS" id="PR00032">
    <property type="entry name" value="HTHARAC"/>
</dbReference>
<reference evidence="5 6" key="1">
    <citation type="journal article" date="2010" name="J. Bacteriol.">
        <title>Genome sequence of Fulvimarina pelagi HTCC2506T, a Mn(II)-oxidizing alphaproteobacterium possessing an aerobic anoxygenic photosynthetic gene cluster and Xanthorhodopsin.</title>
        <authorList>
            <person name="Kang I."/>
            <person name="Oh H.M."/>
            <person name="Lim S.I."/>
            <person name="Ferriera S."/>
            <person name="Giovannoni S.J."/>
            <person name="Cho J.C."/>
        </authorList>
    </citation>
    <scope>NUCLEOTIDE SEQUENCE [LARGE SCALE GENOMIC DNA]</scope>
    <source>
        <strain evidence="5 6">HTCC2506</strain>
    </source>
</reference>
<protein>
    <submittedName>
        <fullName evidence="5">Transcriptional regulator, AraC family protein</fullName>
    </submittedName>
</protein>
<dbReference type="GO" id="GO:0000976">
    <property type="term" value="F:transcription cis-regulatory region binding"/>
    <property type="evidence" value="ECO:0007669"/>
    <property type="project" value="TreeGrafter"/>
</dbReference>
<dbReference type="RefSeq" id="WP_007068555.1">
    <property type="nucleotide sequence ID" value="NZ_DS022272.1"/>
</dbReference>
<dbReference type="SUPFAM" id="SSF46689">
    <property type="entry name" value="Homeodomain-like"/>
    <property type="match status" value="1"/>
</dbReference>
<dbReference type="STRING" id="217511.GCA_001463845_03143"/>
<keyword evidence="6" id="KW-1185">Reference proteome</keyword>